<proteinExistence type="predicted"/>
<keyword evidence="1" id="KW-1133">Transmembrane helix</keyword>
<sequence>MIKECINQELRCGINSKIYYITLILLSALFGIILFMNYNAVIDTHEAYLKYENYYKSNGLDLESDLKGEYKVEKHKGGERIENPIVYYKESVGKYLYSASPKYLVSEFLEASTLFFPLVFGILGLFVSTYDIRHKTLKHKTVRNSRSVLGAVKHLTLMLSSFAILIIALIISFIIGLIVYQSLYSSVPVADFISKTAYTSSSSIITKIAFGYMIALLFSEIGYTLGILFKNMTVGIVTIFLYTFVIPDLGSFDLRTSIKFLAKKVFDFYGVVSIEAPINTSYIKAGSVILVAFVISGIISMIITAKRSSFDC</sequence>
<comment type="caution">
    <text evidence="2">The sequence shown here is derived from an EMBL/GenBank/DDBJ whole genome shotgun (WGS) entry which is preliminary data.</text>
</comment>
<evidence type="ECO:0000313" key="3">
    <source>
        <dbReference type="Proteomes" id="UP000248132"/>
    </source>
</evidence>
<evidence type="ECO:0000313" key="2">
    <source>
        <dbReference type="EMBL" id="PYG83901.1"/>
    </source>
</evidence>
<feature type="transmembrane region" description="Helical" evidence="1">
    <location>
        <begin position="114"/>
        <end position="133"/>
    </location>
</feature>
<name>A0A318XJ59_9FIRM</name>
<feature type="transmembrane region" description="Helical" evidence="1">
    <location>
        <begin position="18"/>
        <end position="38"/>
    </location>
</feature>
<dbReference type="Proteomes" id="UP000248132">
    <property type="component" value="Unassembled WGS sequence"/>
</dbReference>
<dbReference type="EMBL" id="QKMR01000043">
    <property type="protein sequence ID" value="PYG83901.1"/>
    <property type="molecule type" value="Genomic_DNA"/>
</dbReference>
<dbReference type="RefSeq" id="WP_110463683.1">
    <property type="nucleotide sequence ID" value="NZ_QKMR01000043.1"/>
</dbReference>
<feature type="transmembrane region" description="Helical" evidence="1">
    <location>
        <begin position="154"/>
        <end position="180"/>
    </location>
</feature>
<keyword evidence="1" id="KW-0472">Membrane</keyword>
<feature type="transmembrane region" description="Helical" evidence="1">
    <location>
        <begin position="225"/>
        <end position="245"/>
    </location>
</feature>
<reference evidence="2 3" key="1">
    <citation type="submission" date="2018-06" db="EMBL/GenBank/DDBJ databases">
        <title>Genomic Encyclopedia of Type Strains, Phase I: the one thousand microbial genomes (KMG-I) project.</title>
        <authorList>
            <person name="Kyrpides N."/>
        </authorList>
    </citation>
    <scope>NUCLEOTIDE SEQUENCE [LARGE SCALE GENOMIC DNA]</scope>
    <source>
        <strain evidence="2 3">DSM 19573</strain>
    </source>
</reference>
<feature type="transmembrane region" description="Helical" evidence="1">
    <location>
        <begin position="200"/>
        <end position="218"/>
    </location>
</feature>
<keyword evidence="3" id="KW-1185">Reference proteome</keyword>
<evidence type="ECO:0008006" key="4">
    <source>
        <dbReference type="Google" id="ProtNLM"/>
    </source>
</evidence>
<gene>
    <name evidence="2" type="ORF">LY28_03770</name>
</gene>
<protein>
    <recommendedName>
        <fullName evidence="4">ABC-2 family transporter</fullName>
    </recommendedName>
</protein>
<organism evidence="2 3">
    <name type="scientific">Ruminiclostridium sufflavum DSM 19573</name>
    <dbReference type="NCBI Taxonomy" id="1121337"/>
    <lineage>
        <taxon>Bacteria</taxon>
        <taxon>Bacillati</taxon>
        <taxon>Bacillota</taxon>
        <taxon>Clostridia</taxon>
        <taxon>Eubacteriales</taxon>
        <taxon>Oscillospiraceae</taxon>
        <taxon>Ruminiclostridium</taxon>
    </lineage>
</organism>
<feature type="transmembrane region" description="Helical" evidence="1">
    <location>
        <begin position="282"/>
        <end position="303"/>
    </location>
</feature>
<dbReference type="OrthoDB" id="2965674at2"/>
<accession>A0A318XJ59</accession>
<evidence type="ECO:0000256" key="1">
    <source>
        <dbReference type="SAM" id="Phobius"/>
    </source>
</evidence>
<keyword evidence="1" id="KW-0812">Transmembrane</keyword>
<dbReference type="AlphaFoldDB" id="A0A318XJ59"/>